<comment type="caution">
    <text evidence="3">The sequence shown here is derived from an EMBL/GenBank/DDBJ whole genome shotgun (WGS) entry which is preliminary data.</text>
</comment>
<keyword evidence="2" id="KW-1133">Transmembrane helix</keyword>
<evidence type="ECO:0000256" key="1">
    <source>
        <dbReference type="SAM" id="MobiDB-lite"/>
    </source>
</evidence>
<feature type="region of interest" description="Disordered" evidence="1">
    <location>
        <begin position="165"/>
        <end position="186"/>
    </location>
</feature>
<feature type="transmembrane region" description="Helical" evidence="2">
    <location>
        <begin position="998"/>
        <end position="1017"/>
    </location>
</feature>
<evidence type="ECO:0000256" key="2">
    <source>
        <dbReference type="SAM" id="Phobius"/>
    </source>
</evidence>
<gene>
    <name evidence="3" type="ORF">A3D07_03365</name>
</gene>
<accession>A0A1F5GD88</accession>
<dbReference type="Proteomes" id="UP000177124">
    <property type="component" value="Unassembled WGS sequence"/>
</dbReference>
<organism evidence="3 4">
    <name type="scientific">Candidatus Curtissbacteria bacterium RIFCSPHIGHO2_02_FULL_42_15</name>
    <dbReference type="NCBI Taxonomy" id="1797716"/>
    <lineage>
        <taxon>Bacteria</taxon>
        <taxon>Candidatus Curtissiibacteriota</taxon>
    </lineage>
</organism>
<proteinExistence type="predicted"/>
<dbReference type="EMBL" id="MFBF01000063">
    <property type="protein sequence ID" value="OGD89815.1"/>
    <property type="molecule type" value="Genomic_DNA"/>
</dbReference>
<reference evidence="3 4" key="1">
    <citation type="journal article" date="2016" name="Nat. Commun.">
        <title>Thousands of microbial genomes shed light on interconnected biogeochemical processes in an aquifer system.</title>
        <authorList>
            <person name="Anantharaman K."/>
            <person name="Brown C.T."/>
            <person name="Hug L.A."/>
            <person name="Sharon I."/>
            <person name="Castelle C.J."/>
            <person name="Probst A.J."/>
            <person name="Thomas B.C."/>
            <person name="Singh A."/>
            <person name="Wilkins M.J."/>
            <person name="Karaoz U."/>
            <person name="Brodie E.L."/>
            <person name="Williams K.H."/>
            <person name="Hubbard S.S."/>
            <person name="Banfield J.F."/>
        </authorList>
    </citation>
    <scope>NUCLEOTIDE SEQUENCE [LARGE SCALE GENOMIC DNA]</scope>
</reference>
<protein>
    <submittedName>
        <fullName evidence="3">Uncharacterized protein</fullName>
    </submittedName>
</protein>
<feature type="region of interest" description="Disordered" evidence="1">
    <location>
        <begin position="1"/>
        <end position="37"/>
    </location>
</feature>
<name>A0A1F5GD88_9BACT</name>
<dbReference type="STRING" id="1797716.A3D07_03365"/>
<sequence length="1026" mass="118408">MSESTSEVPKQESVAGKEHGPRHHGHQIETEVRREPKKAEARLFNSNVELTFEAARKIAQIVVPIAEAPREKSEEKLVFVLPLEIAAIKKTLVEVGLDPARLNHMPSFEIVALGDQLLRSAQKITGESKGLDEKLLVEKARDPDRAPLTFAEIKRLMEVEELEGSFGEEAKQGGPGAERVAEDEEREPVAPDIREIIAEMKILVREGRNVDTDARWVELSGQLQAAVDNFNSAVEAKRFLAVYEFVLALEDAEYIAEKDLTGDPEREKEILNAIITESQMSDFKKKLDDLDSEFQKMYDAMDSKQRKIILGDLENAVGIQLGGVLANWRTPESARAAIFGGVGEDEEGRHVRFAGIVDRGKTREKGLGLDGIREWRATKELYGVEEQVATELLTRKPARWEDVPEHIASIYQFLETSHFSIDELQIKINQSVQLLEAVPVTTEKSREMREKLVAELEAVRAFHSFRIAMERGDMNPEKVVGVFETYFTNETWKNFVDRFGRDVRQRQFVDKDGNTVNLFDEAQKLYFGKLQEERRRLNKIEDITGRELDFTTGDFDEKWLILRMALGSEGIKGIDPAQFDERIAALTDKQQQKVALWCRDEDFNNKLYCDTEAAINDWYEQNTLLGALTHLDDRRSEMREELRGRLIELGLKVKDGKGTETALEDELGQDESEIANFLRSVDFNAYNFSWTLAWSDFDGIRIYGRDGDPERIRAFAFNQSSHMFFGRHIDHVWEFFANERRGREAGEDEVNEIIRKMLPGKHHDLFPSNRTMVRFARFFIDEPQWKMIRARAEALMNQIDFKHPDPEYNGYFRTWAENVVMAEMIDSGELDFTAKSFSETASLMKKYEMSDLFYDRQYNLNYLKRENFQAYLADPSEGEFLRINDKETVFFSGRNFRQWPWMELAFRAHWEFESKHRQRLFDSPNLTASSGEKFIDGLVANGDMERKQAEHEKRILFGLNKVGALNFGEFFGTTPFRRLRQNLEAARRLAWESKHIPVVVPFVASVVGFWEAIIAWFKQLPKELSR</sequence>
<keyword evidence="2" id="KW-0812">Transmembrane</keyword>
<feature type="compositionally biased region" description="Basic and acidic residues" evidence="1">
    <location>
        <begin position="26"/>
        <end position="37"/>
    </location>
</feature>
<evidence type="ECO:0000313" key="4">
    <source>
        <dbReference type="Proteomes" id="UP000177124"/>
    </source>
</evidence>
<evidence type="ECO:0000313" key="3">
    <source>
        <dbReference type="EMBL" id="OGD89815.1"/>
    </source>
</evidence>
<keyword evidence="2" id="KW-0472">Membrane</keyword>
<dbReference type="AlphaFoldDB" id="A0A1F5GD88"/>